<name>A0ABN2GA63_9MICO</name>
<proteinExistence type="inferred from homology"/>
<evidence type="ECO:0000313" key="7">
    <source>
        <dbReference type="Proteomes" id="UP001500596"/>
    </source>
</evidence>
<dbReference type="Gene3D" id="3.40.50.1360">
    <property type="match status" value="1"/>
</dbReference>
<dbReference type="SUPFAM" id="SSF88659">
    <property type="entry name" value="Sigma3 and sigma4 domains of RNA polymerase sigma factors"/>
    <property type="match status" value="1"/>
</dbReference>
<dbReference type="EMBL" id="BAAAPK010000001">
    <property type="protein sequence ID" value="GAA1667951.1"/>
    <property type="molecule type" value="Genomic_DNA"/>
</dbReference>
<dbReference type="InterPro" id="IPR051054">
    <property type="entry name" value="SorC_transcr_regulators"/>
</dbReference>
<dbReference type="SUPFAM" id="SSF100950">
    <property type="entry name" value="NagB/RpiA/CoA transferase-like"/>
    <property type="match status" value="1"/>
</dbReference>
<keyword evidence="2" id="KW-0805">Transcription regulation</keyword>
<evidence type="ECO:0000256" key="3">
    <source>
        <dbReference type="ARBA" id="ARBA00023125"/>
    </source>
</evidence>
<comment type="caution">
    <text evidence="6">The sequence shown here is derived from an EMBL/GenBank/DDBJ whole genome shotgun (WGS) entry which is preliminary data.</text>
</comment>
<dbReference type="Proteomes" id="UP001500596">
    <property type="component" value="Unassembled WGS sequence"/>
</dbReference>
<sequence length="332" mass="36349">MPNRPPADHALPVRTRDALRAAQLYYMQDLTMEAIAHELSTSRSSVSRLLSHARESGVVEILIHSPLEGPTRLEQEIRERHGVTAHVVPVPDQTSDVERLDRVAMTAARLLSGWVDSNQRIGIAWGSTIGAVSRHLPQRSTHNTEIVQLNGAGNMRTTGIMYASELLTRFGAAFDAPVHQFPVPAFFDDPETKRAFWRERSIRPVLELQASLDLAVFGVGSPFAEVPSHVYQGGYLDRADYRVLSEHGVVGDVATVFYRADGSSDGIPVNDRATGPDFDTLRRTPRRVGIVAGRAKVPGLRGALRAGLITDLIVDESTARELAGTASHRVTE</sequence>
<dbReference type="InterPro" id="IPR007324">
    <property type="entry name" value="Sugar-bd_dom_put"/>
</dbReference>
<gene>
    <name evidence="6" type="ORF">GCM10009807_10130</name>
</gene>
<evidence type="ECO:0000313" key="6">
    <source>
        <dbReference type="EMBL" id="GAA1667951.1"/>
    </source>
</evidence>
<comment type="similarity">
    <text evidence="1">Belongs to the SorC transcriptional regulatory family.</text>
</comment>
<evidence type="ECO:0000256" key="1">
    <source>
        <dbReference type="ARBA" id="ARBA00010466"/>
    </source>
</evidence>
<dbReference type="Gene3D" id="1.10.10.10">
    <property type="entry name" value="Winged helix-like DNA-binding domain superfamily/Winged helix DNA-binding domain"/>
    <property type="match status" value="1"/>
</dbReference>
<dbReference type="Pfam" id="PF04198">
    <property type="entry name" value="Sugar-bind"/>
    <property type="match status" value="1"/>
</dbReference>
<dbReference type="PANTHER" id="PTHR34294:SF1">
    <property type="entry name" value="TRANSCRIPTIONAL REGULATOR LSRR"/>
    <property type="match status" value="1"/>
</dbReference>
<evidence type="ECO:0000259" key="5">
    <source>
        <dbReference type="Pfam" id="PF04198"/>
    </source>
</evidence>
<dbReference type="RefSeq" id="WP_344052258.1">
    <property type="nucleotide sequence ID" value="NZ_BAAAPK010000001.1"/>
</dbReference>
<protein>
    <submittedName>
        <fullName evidence="6">Sugar-binding transcriptional regulator</fullName>
    </submittedName>
</protein>
<keyword evidence="4" id="KW-0804">Transcription</keyword>
<dbReference type="PANTHER" id="PTHR34294">
    <property type="entry name" value="TRANSCRIPTIONAL REGULATOR-RELATED"/>
    <property type="match status" value="1"/>
</dbReference>
<keyword evidence="7" id="KW-1185">Reference proteome</keyword>
<evidence type="ECO:0000256" key="2">
    <source>
        <dbReference type="ARBA" id="ARBA00023015"/>
    </source>
</evidence>
<organism evidence="6 7">
    <name type="scientific">Microbacterium lacus</name>
    <dbReference type="NCBI Taxonomy" id="415217"/>
    <lineage>
        <taxon>Bacteria</taxon>
        <taxon>Bacillati</taxon>
        <taxon>Actinomycetota</taxon>
        <taxon>Actinomycetes</taxon>
        <taxon>Micrococcales</taxon>
        <taxon>Microbacteriaceae</taxon>
        <taxon>Microbacterium</taxon>
    </lineage>
</organism>
<reference evidence="6 7" key="1">
    <citation type="journal article" date="2019" name="Int. J. Syst. Evol. Microbiol.">
        <title>The Global Catalogue of Microorganisms (GCM) 10K type strain sequencing project: providing services to taxonomists for standard genome sequencing and annotation.</title>
        <authorList>
            <consortium name="The Broad Institute Genomics Platform"/>
            <consortium name="The Broad Institute Genome Sequencing Center for Infectious Disease"/>
            <person name="Wu L."/>
            <person name="Ma J."/>
        </authorList>
    </citation>
    <scope>NUCLEOTIDE SEQUENCE [LARGE SCALE GENOMIC DNA]</scope>
    <source>
        <strain evidence="6 7">JCM 15575</strain>
    </source>
</reference>
<dbReference type="InterPro" id="IPR013324">
    <property type="entry name" value="RNA_pol_sigma_r3/r4-like"/>
</dbReference>
<dbReference type="InterPro" id="IPR037171">
    <property type="entry name" value="NagB/RpiA_transferase-like"/>
</dbReference>
<dbReference type="InterPro" id="IPR036388">
    <property type="entry name" value="WH-like_DNA-bd_sf"/>
</dbReference>
<keyword evidence="3" id="KW-0238">DNA-binding</keyword>
<feature type="domain" description="Sugar-binding" evidence="5">
    <location>
        <begin position="66"/>
        <end position="322"/>
    </location>
</feature>
<accession>A0ABN2GA63</accession>
<evidence type="ECO:0000256" key="4">
    <source>
        <dbReference type="ARBA" id="ARBA00023163"/>
    </source>
</evidence>